<keyword evidence="3" id="KW-0804">Transcription</keyword>
<gene>
    <name evidence="5" type="ORF">FGG15_08890</name>
</gene>
<proteinExistence type="predicted"/>
<organism evidence="5 6">
    <name type="scientific">Flagellimonas algicola</name>
    <dbReference type="NCBI Taxonomy" id="2583815"/>
    <lineage>
        <taxon>Bacteria</taxon>
        <taxon>Pseudomonadati</taxon>
        <taxon>Bacteroidota</taxon>
        <taxon>Flavobacteriia</taxon>
        <taxon>Flavobacteriales</taxon>
        <taxon>Flavobacteriaceae</taxon>
        <taxon>Flagellimonas</taxon>
    </lineage>
</organism>
<dbReference type="PROSITE" id="PS01124">
    <property type="entry name" value="HTH_ARAC_FAMILY_2"/>
    <property type="match status" value="1"/>
</dbReference>
<dbReference type="SUPFAM" id="SSF46689">
    <property type="entry name" value="Homeodomain-like"/>
    <property type="match status" value="1"/>
</dbReference>
<accession>A0ABY2WRL8</accession>
<sequence length="150" mass="17306">MRKLILDIFSLRRAPSKYIGTSMACKYVKSGLTLQEAIDIREKIRHAFEFDKIYKSNTLCLNDLSAYINKDRYKVSQVLNEYISKNFYSLINQYRIAEAKDLLLNQPFLSVKAVMYEVGFNSKTSFYSAFKKETGVCPNDFRSLTGSFAS</sequence>
<dbReference type="Gene3D" id="1.10.10.60">
    <property type="entry name" value="Homeodomain-like"/>
    <property type="match status" value="1"/>
</dbReference>
<evidence type="ECO:0000313" key="5">
    <source>
        <dbReference type="EMBL" id="TMU57647.1"/>
    </source>
</evidence>
<evidence type="ECO:0000256" key="1">
    <source>
        <dbReference type="ARBA" id="ARBA00023015"/>
    </source>
</evidence>
<keyword evidence="2" id="KW-0238">DNA-binding</keyword>
<dbReference type="InterPro" id="IPR018060">
    <property type="entry name" value="HTH_AraC"/>
</dbReference>
<evidence type="ECO:0000256" key="3">
    <source>
        <dbReference type="ARBA" id="ARBA00023163"/>
    </source>
</evidence>
<dbReference type="Proteomes" id="UP000751614">
    <property type="component" value="Unassembled WGS sequence"/>
</dbReference>
<keyword evidence="1" id="KW-0805">Transcription regulation</keyword>
<evidence type="ECO:0000259" key="4">
    <source>
        <dbReference type="PROSITE" id="PS01124"/>
    </source>
</evidence>
<dbReference type="Pfam" id="PF12833">
    <property type="entry name" value="HTH_18"/>
    <property type="match status" value="1"/>
</dbReference>
<dbReference type="SMART" id="SM00342">
    <property type="entry name" value="HTH_ARAC"/>
    <property type="match status" value="1"/>
</dbReference>
<evidence type="ECO:0000313" key="6">
    <source>
        <dbReference type="Proteomes" id="UP000751614"/>
    </source>
</evidence>
<comment type="caution">
    <text evidence="5">The sequence shown here is derived from an EMBL/GenBank/DDBJ whole genome shotgun (WGS) entry which is preliminary data.</text>
</comment>
<keyword evidence="6" id="KW-1185">Reference proteome</keyword>
<dbReference type="InterPro" id="IPR009057">
    <property type="entry name" value="Homeodomain-like_sf"/>
</dbReference>
<reference evidence="5 6" key="1">
    <citation type="submission" date="2019-05" db="EMBL/GenBank/DDBJ databases">
        <title>Flagellimonas sp. AsT0115, sp. nov., isolated from a marine red algae, Asparagopsis taxiformis.</title>
        <authorList>
            <person name="Kim J."/>
            <person name="Jeong S.E."/>
            <person name="Jeon C.O."/>
        </authorList>
    </citation>
    <scope>NUCLEOTIDE SEQUENCE [LARGE SCALE GENOMIC DNA]</scope>
    <source>
        <strain evidence="5 6">AsT0115</strain>
    </source>
</reference>
<dbReference type="EMBL" id="VCNI01000001">
    <property type="protein sequence ID" value="TMU57647.1"/>
    <property type="molecule type" value="Genomic_DNA"/>
</dbReference>
<dbReference type="RefSeq" id="WP_138835308.1">
    <property type="nucleotide sequence ID" value="NZ_VCNI01000001.1"/>
</dbReference>
<dbReference type="PANTHER" id="PTHR43280:SF29">
    <property type="entry name" value="ARAC-FAMILY TRANSCRIPTIONAL REGULATOR"/>
    <property type="match status" value="1"/>
</dbReference>
<dbReference type="PANTHER" id="PTHR43280">
    <property type="entry name" value="ARAC-FAMILY TRANSCRIPTIONAL REGULATOR"/>
    <property type="match status" value="1"/>
</dbReference>
<feature type="domain" description="HTH araC/xylS-type" evidence="4">
    <location>
        <begin position="42"/>
        <end position="144"/>
    </location>
</feature>
<protein>
    <submittedName>
        <fullName evidence="5">AraC family transcriptional regulator</fullName>
    </submittedName>
</protein>
<evidence type="ECO:0000256" key="2">
    <source>
        <dbReference type="ARBA" id="ARBA00023125"/>
    </source>
</evidence>
<name>A0ABY2WRL8_9FLAO</name>